<sequence length="201" mass="23558">MEVIITLAEQFWQWTVVIALIIIGWIINIVDRKQIIKKRVNFKYKEYPHMKPIKIPTQGKGFWSAIFMWLLGVRRWEIVEDFFFEVKGVEFVIPKGFTFDGASVPKFLATFLSPVGVLLIGGLVHDYVYKYNGLKPVIDADNVTLHNFGQKSADKLFRDINIEVNGFYFLNYLAYFALRLCGWVAWNKHRKQEGELNERMD</sequence>
<evidence type="ECO:0000313" key="2">
    <source>
        <dbReference type="EMBL" id="ASE99766.1"/>
    </source>
</evidence>
<feature type="transmembrane region" description="Helical" evidence="1">
    <location>
        <begin position="107"/>
        <end position="125"/>
    </location>
</feature>
<organism evidence="2">
    <name type="scientific">uncultured virus</name>
    <dbReference type="NCBI Taxonomy" id="340016"/>
    <lineage>
        <taxon>Viruses</taxon>
        <taxon>environmental samples</taxon>
    </lineage>
</organism>
<keyword evidence="1" id="KW-1133">Transmembrane helix</keyword>
<name>A0A218MKF9_9VIRU</name>
<dbReference type="EMBL" id="KY052794">
    <property type="protein sequence ID" value="ASE99766.1"/>
    <property type="molecule type" value="Genomic_DNA"/>
</dbReference>
<dbReference type="InterPro" id="IPR010767">
    <property type="entry name" value="Phage_CGC-2007_Cje0229"/>
</dbReference>
<accession>A0A218MKF9</accession>
<keyword evidence="1" id="KW-0472">Membrane</keyword>
<protein>
    <submittedName>
        <fullName evidence="2">Uncharacterized protein</fullName>
    </submittedName>
</protein>
<evidence type="ECO:0000256" key="1">
    <source>
        <dbReference type="SAM" id="Phobius"/>
    </source>
</evidence>
<proteinExistence type="predicted"/>
<feature type="transmembrane region" description="Helical" evidence="1">
    <location>
        <begin position="12"/>
        <end position="30"/>
    </location>
</feature>
<dbReference type="Pfam" id="PF07087">
    <property type="entry name" value="DUF1353"/>
    <property type="match status" value="1"/>
</dbReference>
<feature type="transmembrane region" description="Helical" evidence="1">
    <location>
        <begin position="166"/>
        <end position="186"/>
    </location>
</feature>
<reference evidence="2" key="1">
    <citation type="submission" date="2016-10" db="EMBL/GenBank/DDBJ databases">
        <authorList>
            <person name="Varghese N."/>
        </authorList>
    </citation>
    <scope>NUCLEOTIDE SEQUENCE</scope>
</reference>
<reference evidence="2" key="2">
    <citation type="journal article" date="2017" name="Nat. Commun.">
        <title>Single-virus genomics reveals hidden cosmopolitan and abundant viruses.</title>
        <authorList>
            <person name="Martinez-Hernandez F."/>
            <person name="Fornas O."/>
            <person name="Lluesma Gomez M."/>
            <person name="Bolduc B."/>
            <person name="de la Cruz Pena M.J."/>
            <person name="Martinez J.M."/>
            <person name="Anton J."/>
            <person name="Gasol J.M."/>
            <person name="Rosselli R."/>
            <person name="Rodriguez-Valera F."/>
            <person name="Sullivan M.B."/>
            <person name="Acinas S.G."/>
            <person name="Martinez-Garcia M."/>
        </authorList>
    </citation>
    <scope>NUCLEOTIDE SEQUENCE</scope>
</reference>
<keyword evidence="1" id="KW-0812">Transmembrane</keyword>